<dbReference type="InterPro" id="IPR000254">
    <property type="entry name" value="CBD"/>
</dbReference>
<gene>
    <name evidence="5" type="ORF">Ae201684_010320</name>
</gene>
<dbReference type="EMBL" id="VJMJ01000130">
    <property type="protein sequence ID" value="KAF0732612.1"/>
    <property type="molecule type" value="Genomic_DNA"/>
</dbReference>
<dbReference type="PROSITE" id="PS00562">
    <property type="entry name" value="CBM1_1"/>
    <property type="match status" value="1"/>
</dbReference>
<evidence type="ECO:0000256" key="2">
    <source>
        <dbReference type="SAM" id="MobiDB-lite"/>
    </source>
</evidence>
<feature type="compositionally biased region" description="Low complexity" evidence="2">
    <location>
        <begin position="210"/>
        <end position="232"/>
    </location>
</feature>
<dbReference type="Proteomes" id="UP000481153">
    <property type="component" value="Unassembled WGS sequence"/>
</dbReference>
<dbReference type="AlphaFoldDB" id="A0A6G0WYI3"/>
<protein>
    <recommendedName>
        <fullName evidence="4">CBM1 domain-containing protein</fullName>
    </recommendedName>
</protein>
<dbReference type="SUPFAM" id="SSF57180">
    <property type="entry name" value="Cellulose-binding domain"/>
    <property type="match status" value="1"/>
</dbReference>
<dbReference type="InterPro" id="IPR035971">
    <property type="entry name" value="CBD_sf"/>
</dbReference>
<comment type="caution">
    <text evidence="5">The sequence shown here is derived from an EMBL/GenBank/DDBJ whole genome shotgun (WGS) entry which is preliminary data.</text>
</comment>
<evidence type="ECO:0000256" key="1">
    <source>
        <dbReference type="ARBA" id="ARBA00022729"/>
    </source>
</evidence>
<accession>A0A6G0WYI3</accession>
<keyword evidence="6" id="KW-1185">Reference proteome</keyword>
<evidence type="ECO:0000259" key="4">
    <source>
        <dbReference type="PROSITE" id="PS51164"/>
    </source>
</evidence>
<feature type="region of interest" description="Disordered" evidence="2">
    <location>
        <begin position="192"/>
        <end position="246"/>
    </location>
</feature>
<evidence type="ECO:0000313" key="5">
    <source>
        <dbReference type="EMBL" id="KAF0732612.1"/>
    </source>
</evidence>
<feature type="chain" id="PRO_5026292978" description="CBM1 domain-containing protein" evidence="3">
    <location>
        <begin position="26"/>
        <end position="277"/>
    </location>
</feature>
<dbReference type="PROSITE" id="PS51164">
    <property type="entry name" value="CBM1_2"/>
    <property type="match status" value="1"/>
</dbReference>
<dbReference type="GO" id="GO:0005576">
    <property type="term" value="C:extracellular region"/>
    <property type="evidence" value="ECO:0007669"/>
    <property type="project" value="InterPro"/>
</dbReference>
<organism evidence="5 6">
    <name type="scientific">Aphanomyces euteiches</name>
    <dbReference type="NCBI Taxonomy" id="100861"/>
    <lineage>
        <taxon>Eukaryota</taxon>
        <taxon>Sar</taxon>
        <taxon>Stramenopiles</taxon>
        <taxon>Oomycota</taxon>
        <taxon>Saprolegniomycetes</taxon>
        <taxon>Saprolegniales</taxon>
        <taxon>Verrucalvaceae</taxon>
        <taxon>Aphanomyces</taxon>
    </lineage>
</organism>
<feature type="signal peptide" evidence="3">
    <location>
        <begin position="1"/>
        <end position="25"/>
    </location>
</feature>
<reference evidence="5 6" key="1">
    <citation type="submission" date="2019-07" db="EMBL/GenBank/DDBJ databases">
        <title>Genomics analysis of Aphanomyces spp. identifies a new class of oomycete effector associated with host adaptation.</title>
        <authorList>
            <person name="Gaulin E."/>
        </authorList>
    </citation>
    <scope>NUCLEOTIDE SEQUENCE [LARGE SCALE GENOMIC DNA]</scope>
    <source>
        <strain evidence="5 6">ATCC 201684</strain>
    </source>
</reference>
<evidence type="ECO:0000256" key="3">
    <source>
        <dbReference type="SAM" id="SignalP"/>
    </source>
</evidence>
<dbReference type="GO" id="GO:0030248">
    <property type="term" value="F:cellulose binding"/>
    <property type="evidence" value="ECO:0007669"/>
    <property type="project" value="InterPro"/>
</dbReference>
<feature type="compositionally biased region" description="Pro residues" evidence="2">
    <location>
        <begin position="197"/>
        <end position="209"/>
    </location>
</feature>
<keyword evidence="1 3" id="KW-0732">Signal</keyword>
<dbReference type="Pfam" id="PF00734">
    <property type="entry name" value="CBM_1"/>
    <property type="match status" value="1"/>
</dbReference>
<dbReference type="VEuPathDB" id="FungiDB:AeMF1_006989"/>
<dbReference type="SMART" id="SM00236">
    <property type="entry name" value="fCBD"/>
    <property type="match status" value="1"/>
</dbReference>
<name>A0A6G0WYI3_9STRA</name>
<evidence type="ECO:0000313" key="6">
    <source>
        <dbReference type="Proteomes" id="UP000481153"/>
    </source>
</evidence>
<sequence length="277" mass="29380">MLCKVNIYLVSTFLLVALLTLSVNGHGRLGDPQPSFVAVDDNTKFSGIINGYNTLPGEKYDDSPQANTDAFNRAFKKSNYQSLKALVDAQGNTGGECGYTRMDGPAQPLPSDGNVKWIHSNEGFVASHEGPCEVWCDNTRVFQNENCARNVPNGVLPIDVSKCQGADRLFFLWLAMHTHEWQVYKNCVPLQGGGGGPRPPSAPSAPSPPAQAKAAPSPSAEYSQASGAKQALSGGGGGGSAATWSQCGGSGYSGPTNCKDSDRCNKLNDWYSQCVPK</sequence>
<feature type="domain" description="CBM1" evidence="4">
    <location>
        <begin position="239"/>
        <end position="275"/>
    </location>
</feature>
<dbReference type="GO" id="GO:0005975">
    <property type="term" value="P:carbohydrate metabolic process"/>
    <property type="evidence" value="ECO:0007669"/>
    <property type="project" value="InterPro"/>
</dbReference>
<proteinExistence type="predicted"/>